<evidence type="ECO:0000313" key="2">
    <source>
        <dbReference type="EMBL" id="GGQ21386.1"/>
    </source>
</evidence>
<name>A0ABQ2RDQ3_9GAMM</name>
<feature type="transmembrane region" description="Helical" evidence="1">
    <location>
        <begin position="35"/>
        <end position="57"/>
    </location>
</feature>
<comment type="caution">
    <text evidence="2">The sequence shown here is derived from an EMBL/GenBank/DDBJ whole genome shotgun (WGS) entry which is preliminary data.</text>
</comment>
<organism evidence="2 3">
    <name type="scientific">Shewanella litoralis</name>
    <dbReference type="NCBI Taxonomy" id="2282700"/>
    <lineage>
        <taxon>Bacteria</taxon>
        <taxon>Pseudomonadati</taxon>
        <taxon>Pseudomonadota</taxon>
        <taxon>Gammaproteobacteria</taxon>
        <taxon>Alteromonadales</taxon>
        <taxon>Shewanellaceae</taxon>
        <taxon>Shewanella</taxon>
    </lineage>
</organism>
<gene>
    <name evidence="2" type="ORF">GCM10009411_22050</name>
</gene>
<evidence type="ECO:0000256" key="1">
    <source>
        <dbReference type="SAM" id="Phobius"/>
    </source>
</evidence>
<sequence length="62" mass="7164">MLKSGLGNNALDAVFRVSGAHYRELNLLRKGFYKIYLILMPNCAVFRLNDMFLAVYADIMYK</sequence>
<keyword evidence="1" id="KW-0812">Transmembrane</keyword>
<keyword evidence="1" id="KW-1133">Transmembrane helix</keyword>
<reference evidence="3" key="1">
    <citation type="journal article" date="2019" name="Int. J. Syst. Evol. Microbiol.">
        <title>The Global Catalogue of Microorganisms (GCM) 10K type strain sequencing project: providing services to taxonomists for standard genome sequencing and annotation.</title>
        <authorList>
            <consortium name="The Broad Institute Genomics Platform"/>
            <consortium name="The Broad Institute Genome Sequencing Center for Infectious Disease"/>
            <person name="Wu L."/>
            <person name="Ma J."/>
        </authorList>
    </citation>
    <scope>NUCLEOTIDE SEQUENCE [LARGE SCALE GENOMIC DNA]</scope>
    <source>
        <strain evidence="3">JCM 32306</strain>
    </source>
</reference>
<accession>A0ABQ2RDQ3</accession>
<keyword evidence="3" id="KW-1185">Reference proteome</keyword>
<protein>
    <submittedName>
        <fullName evidence="2">Uncharacterized protein</fullName>
    </submittedName>
</protein>
<proteinExistence type="predicted"/>
<evidence type="ECO:0000313" key="3">
    <source>
        <dbReference type="Proteomes" id="UP000619118"/>
    </source>
</evidence>
<dbReference type="EMBL" id="BMQX01000014">
    <property type="protein sequence ID" value="GGQ21386.1"/>
    <property type="molecule type" value="Genomic_DNA"/>
</dbReference>
<keyword evidence="1" id="KW-0472">Membrane</keyword>
<dbReference type="Proteomes" id="UP000619118">
    <property type="component" value="Unassembled WGS sequence"/>
</dbReference>